<feature type="compositionally biased region" description="Pro residues" evidence="1">
    <location>
        <begin position="99"/>
        <end position="108"/>
    </location>
</feature>
<dbReference type="EMBL" id="GL870876">
    <property type="protein sequence ID" value="EIJ89491.1"/>
    <property type="molecule type" value="Genomic_DNA"/>
</dbReference>
<dbReference type="AlphaFoldDB" id="I3EJU4"/>
<accession>I3EJU4</accession>
<dbReference type="InParanoid" id="I3EJU4"/>
<proteinExistence type="predicted"/>
<feature type="region of interest" description="Disordered" evidence="1">
    <location>
        <begin position="56"/>
        <end position="108"/>
    </location>
</feature>
<sequence>MFLCIRYILINPCTYIMDWSSIKKFVLDTILRRTEINEEVQPNRIRYLRRNPVVDRPTSTYNRMEQPTIHSSPNIPSAPPLYEDNDLPSYTEAVNNYEQPPPTYNALF</sequence>
<dbReference type="OrthoDB" id="10371331at2759"/>
<feature type="compositionally biased region" description="Polar residues" evidence="1">
    <location>
        <begin position="57"/>
        <end position="75"/>
    </location>
</feature>
<evidence type="ECO:0000313" key="2">
    <source>
        <dbReference type="EMBL" id="EIJ89491.1"/>
    </source>
</evidence>
<keyword evidence="3" id="KW-1185">Reference proteome</keyword>
<name>I3EJU4_NEMP3</name>
<dbReference type="VEuPathDB" id="MicrosporidiaDB:NEQG_00261"/>
<dbReference type="HOGENOM" id="CLU_2197632_0_0_1"/>
<reference evidence="2" key="1">
    <citation type="submission" date="2011-01" db="EMBL/GenBank/DDBJ databases">
        <title>The Genome Sequence of Nematocida parisii strain ERTm3.</title>
        <authorList>
            <consortium name="The Broad Institute Genome Sequencing Platform"/>
            <consortium name="The Broad Institute Genome Sequencing Center for Infectious Disease"/>
            <person name="Cuomo C."/>
            <person name="Troemel E."/>
            <person name="Young S.K."/>
            <person name="Zeng Q."/>
            <person name="Gargeya S."/>
            <person name="Fitzgerald M."/>
            <person name="Haas B."/>
            <person name="Abouelleil A."/>
            <person name="Alvarado L."/>
            <person name="Arachchi H.M."/>
            <person name="Berlin A."/>
            <person name="Chapman S.B."/>
            <person name="Gearin G."/>
            <person name="Goldberg J."/>
            <person name="Griggs A."/>
            <person name="Gujja S."/>
            <person name="Hansen M."/>
            <person name="Heiman D."/>
            <person name="Howarth C."/>
            <person name="Larimer J."/>
            <person name="Lui A."/>
            <person name="MacDonald P.J.P."/>
            <person name="McCowen C."/>
            <person name="Montmayeur A."/>
            <person name="Murphy C."/>
            <person name="Neiman D."/>
            <person name="Pearson M."/>
            <person name="Priest M."/>
            <person name="Roberts A."/>
            <person name="Saif S."/>
            <person name="Shea T."/>
            <person name="Sisk P."/>
            <person name="Stolte C."/>
            <person name="Sykes S."/>
            <person name="Wortman J."/>
            <person name="Nusbaum C."/>
            <person name="Birren B."/>
        </authorList>
    </citation>
    <scope>NUCLEOTIDE SEQUENCE</scope>
    <source>
        <strain evidence="2">ERTm3</strain>
    </source>
</reference>
<gene>
    <name evidence="2" type="ORF">NEQG_00261</name>
</gene>
<evidence type="ECO:0000256" key="1">
    <source>
        <dbReference type="SAM" id="MobiDB-lite"/>
    </source>
</evidence>
<organism evidence="2 3">
    <name type="scientific">Nematocida parisii (strain ERTm3)</name>
    <name type="common">Nematode killer fungus</name>
    <dbReference type="NCBI Taxonomy" id="935791"/>
    <lineage>
        <taxon>Eukaryota</taxon>
        <taxon>Fungi</taxon>
        <taxon>Fungi incertae sedis</taxon>
        <taxon>Microsporidia</taxon>
        <taxon>Nematocida</taxon>
    </lineage>
</organism>
<evidence type="ECO:0000313" key="3">
    <source>
        <dbReference type="Proteomes" id="UP000002872"/>
    </source>
</evidence>
<dbReference type="Proteomes" id="UP000002872">
    <property type="component" value="Unassembled WGS sequence"/>
</dbReference>
<protein>
    <submittedName>
        <fullName evidence="2">Uncharacterized protein</fullName>
    </submittedName>
</protein>